<protein>
    <submittedName>
        <fullName evidence="3">EAL and modified HD-GYP domain-containing signal transduction protein</fullName>
    </submittedName>
</protein>
<keyword evidence="4" id="KW-1185">Reference proteome</keyword>
<dbReference type="Gene3D" id="3.20.20.450">
    <property type="entry name" value="EAL domain"/>
    <property type="match status" value="1"/>
</dbReference>
<dbReference type="InterPro" id="IPR001633">
    <property type="entry name" value="EAL_dom"/>
</dbReference>
<dbReference type="SUPFAM" id="SSF141868">
    <property type="entry name" value="EAL domain-like"/>
    <property type="match status" value="1"/>
</dbReference>
<dbReference type="PROSITE" id="PS51833">
    <property type="entry name" value="HDOD"/>
    <property type="match status" value="1"/>
</dbReference>
<accession>A0A1I1EKF5</accession>
<dbReference type="Pfam" id="PF08668">
    <property type="entry name" value="HDOD"/>
    <property type="match status" value="1"/>
</dbReference>
<organism evidence="3 4">
    <name type="scientific">Pseudoalteromonas denitrificans DSM 6059</name>
    <dbReference type="NCBI Taxonomy" id="1123010"/>
    <lineage>
        <taxon>Bacteria</taxon>
        <taxon>Pseudomonadati</taxon>
        <taxon>Pseudomonadota</taxon>
        <taxon>Gammaproteobacteria</taxon>
        <taxon>Alteromonadales</taxon>
        <taxon>Pseudoalteromonadaceae</taxon>
        <taxon>Pseudoalteromonas</taxon>
    </lineage>
</organism>
<dbReference type="STRING" id="1123010.SAMN02745724_00325"/>
<dbReference type="InterPro" id="IPR035919">
    <property type="entry name" value="EAL_sf"/>
</dbReference>
<evidence type="ECO:0000259" key="1">
    <source>
        <dbReference type="PROSITE" id="PS50883"/>
    </source>
</evidence>
<dbReference type="SUPFAM" id="SSF109604">
    <property type="entry name" value="HD-domain/PDEase-like"/>
    <property type="match status" value="1"/>
</dbReference>
<dbReference type="Proteomes" id="UP000198862">
    <property type="component" value="Unassembled WGS sequence"/>
</dbReference>
<evidence type="ECO:0000313" key="3">
    <source>
        <dbReference type="EMBL" id="SFB87624.1"/>
    </source>
</evidence>
<gene>
    <name evidence="3" type="ORF">SAMN02745724_00325</name>
</gene>
<dbReference type="PROSITE" id="PS50883">
    <property type="entry name" value="EAL"/>
    <property type="match status" value="1"/>
</dbReference>
<dbReference type="Gene3D" id="1.10.3210.10">
    <property type="entry name" value="Hypothetical protein af1432"/>
    <property type="match status" value="1"/>
</dbReference>
<feature type="domain" description="EAL" evidence="1">
    <location>
        <begin position="1"/>
        <end position="69"/>
    </location>
</feature>
<dbReference type="PANTHER" id="PTHR33525:SF4">
    <property type="entry name" value="CYCLIC DI-GMP PHOSPHODIESTERASE CDGJ"/>
    <property type="match status" value="1"/>
</dbReference>
<name>A0A1I1EKF5_9GAMM</name>
<dbReference type="OrthoDB" id="9804751at2"/>
<sequence>MDIRALTDEQLQQHITLLRKYTIKLLAEKVETWAEFRYCKALGFDFFQGYFFASPELLNGKKAPHNRLSTLRLMVKVNEPLVNFSELETLFTQDPFIYYKLLRYINSAYTGIRKSFDDIRSILVFLGLDQLRTLVSIMALSTMTEKPPLLFVTMLQRAKLCELIAAKLKLSKKLQNEFFTVGLFSLLEAFLDIPAEKLLSQVPLSDAIKNAILKKEGLGGKILQCAINIERQQCFKCTSCIASEPVIKNCYYTAINWSDDITKTTI</sequence>
<reference evidence="3 4" key="1">
    <citation type="submission" date="2016-10" db="EMBL/GenBank/DDBJ databases">
        <authorList>
            <person name="de Groot N.N."/>
        </authorList>
    </citation>
    <scope>NUCLEOTIDE SEQUENCE [LARGE SCALE GENOMIC DNA]</scope>
    <source>
        <strain evidence="3 4">DSM 6059</strain>
    </source>
</reference>
<proteinExistence type="predicted"/>
<dbReference type="InterPro" id="IPR013976">
    <property type="entry name" value="HDOD"/>
</dbReference>
<dbReference type="EMBL" id="FOLO01000002">
    <property type="protein sequence ID" value="SFB87624.1"/>
    <property type="molecule type" value="Genomic_DNA"/>
</dbReference>
<evidence type="ECO:0000259" key="2">
    <source>
        <dbReference type="PROSITE" id="PS51833"/>
    </source>
</evidence>
<evidence type="ECO:0000313" key="4">
    <source>
        <dbReference type="Proteomes" id="UP000198862"/>
    </source>
</evidence>
<dbReference type="AlphaFoldDB" id="A0A1I1EKF5"/>
<dbReference type="PANTHER" id="PTHR33525">
    <property type="match status" value="1"/>
</dbReference>
<dbReference type="InterPro" id="IPR052340">
    <property type="entry name" value="RNase_Y/CdgJ"/>
</dbReference>
<feature type="domain" description="HDOD" evidence="2">
    <location>
        <begin position="63"/>
        <end position="261"/>
    </location>
</feature>